<sequence length="323" mass="37162">MTLESQGVRKPAASNDSYSPTGHQAKPNDRLEVMSMDKNFNYYHIYQPKERRYFIGEDVAGYTTVAASKPNGPGTYMAIYCSAHFSLQQLGKHIAKGTKQLDDNTRWGFHHDISKEYRYRDIYEKSFKTQHESHILPMSELLQVQGFSRSLIYSLAFQGKYILKDVNNVAITPKWTYARTIQVDHPFYMIDVVLDNKFLLPTEKHGLLTVLAWYQGNLNVFQKDSQSNTWNPVKRSLHNEHDYYYIIDFLAMHYAEIGNIRSALEGACHTPGSPPSSHHRLGNDNICSKQTVIRQQLEQLEKKNMRFTEAGAYGLIGPLKGWD</sequence>
<proteinExistence type="predicted"/>
<dbReference type="HOGENOM" id="CLU_056196_3_1_1"/>
<evidence type="ECO:0000256" key="1">
    <source>
        <dbReference type="SAM" id="MobiDB-lite"/>
    </source>
</evidence>
<accession>N1JLG1</accession>
<reference evidence="2 3" key="1">
    <citation type="journal article" date="2010" name="Science">
        <title>Genome expansion and gene loss in powdery mildew fungi reveal tradeoffs in extreme parasitism.</title>
        <authorList>
            <person name="Spanu P.D."/>
            <person name="Abbott J.C."/>
            <person name="Amselem J."/>
            <person name="Burgis T.A."/>
            <person name="Soanes D.M."/>
            <person name="Stueber K."/>
            <person name="Ver Loren van Themaat E."/>
            <person name="Brown J.K.M."/>
            <person name="Butcher S.A."/>
            <person name="Gurr S.J."/>
            <person name="Lebrun M.-H."/>
            <person name="Ridout C.J."/>
            <person name="Schulze-Lefert P."/>
            <person name="Talbot N.J."/>
            <person name="Ahmadinejad N."/>
            <person name="Ametz C."/>
            <person name="Barton G.R."/>
            <person name="Benjdia M."/>
            <person name="Bidzinski P."/>
            <person name="Bindschedler L.V."/>
            <person name="Both M."/>
            <person name="Brewer M.T."/>
            <person name="Cadle-Davidson L."/>
            <person name="Cadle-Davidson M.M."/>
            <person name="Collemare J."/>
            <person name="Cramer R."/>
            <person name="Frenkel O."/>
            <person name="Godfrey D."/>
            <person name="Harriman J."/>
            <person name="Hoede C."/>
            <person name="King B.C."/>
            <person name="Klages S."/>
            <person name="Kleemann J."/>
            <person name="Knoll D."/>
            <person name="Koti P.S."/>
            <person name="Kreplak J."/>
            <person name="Lopez-Ruiz F.J."/>
            <person name="Lu X."/>
            <person name="Maekawa T."/>
            <person name="Mahanil S."/>
            <person name="Micali C."/>
            <person name="Milgroom M.G."/>
            <person name="Montana G."/>
            <person name="Noir S."/>
            <person name="O'Connell R.J."/>
            <person name="Oberhaensli S."/>
            <person name="Parlange F."/>
            <person name="Pedersen C."/>
            <person name="Quesneville H."/>
            <person name="Reinhardt R."/>
            <person name="Rott M."/>
            <person name="Sacristan S."/>
            <person name="Schmidt S.M."/>
            <person name="Schoen M."/>
            <person name="Skamnioti P."/>
            <person name="Sommer H."/>
            <person name="Stephens A."/>
            <person name="Takahara H."/>
            <person name="Thordal-Christensen H."/>
            <person name="Vigouroux M."/>
            <person name="Wessling R."/>
            <person name="Wicker T."/>
            <person name="Panstruga R."/>
        </authorList>
    </citation>
    <scope>NUCLEOTIDE SEQUENCE [LARGE SCALE GENOMIC DNA]</scope>
    <source>
        <strain evidence="2">DH14</strain>
    </source>
</reference>
<dbReference type="InParanoid" id="N1JLG1"/>
<protein>
    <submittedName>
        <fullName evidence="2">Putative effector protein</fullName>
    </submittedName>
</protein>
<dbReference type="Proteomes" id="UP000015441">
    <property type="component" value="Unassembled WGS sequence"/>
</dbReference>
<organism evidence="2 3">
    <name type="scientific">Blumeria graminis f. sp. hordei (strain DH14)</name>
    <name type="common">Barley powdery mildew</name>
    <name type="synonym">Oidium monilioides f. sp. hordei</name>
    <dbReference type="NCBI Taxonomy" id="546991"/>
    <lineage>
        <taxon>Eukaryota</taxon>
        <taxon>Fungi</taxon>
        <taxon>Dikarya</taxon>
        <taxon>Ascomycota</taxon>
        <taxon>Pezizomycotina</taxon>
        <taxon>Leotiomycetes</taxon>
        <taxon>Erysiphales</taxon>
        <taxon>Erysiphaceae</taxon>
        <taxon>Blumeria</taxon>
        <taxon>Blumeria hordei</taxon>
    </lineage>
</organism>
<keyword evidence="3" id="KW-1185">Reference proteome</keyword>
<dbReference type="AlphaFoldDB" id="N1JLG1"/>
<comment type="caution">
    <text evidence="2">The sequence shown here is derived from an EMBL/GenBank/DDBJ whole genome shotgun (WGS) entry which is preliminary data.</text>
</comment>
<evidence type="ECO:0000313" key="2">
    <source>
        <dbReference type="EMBL" id="CCU81390.1"/>
    </source>
</evidence>
<dbReference type="EMBL" id="CAUH01004983">
    <property type="protein sequence ID" value="CCU81390.1"/>
    <property type="molecule type" value="Genomic_DNA"/>
</dbReference>
<evidence type="ECO:0000313" key="3">
    <source>
        <dbReference type="Proteomes" id="UP000015441"/>
    </source>
</evidence>
<feature type="region of interest" description="Disordered" evidence="1">
    <location>
        <begin position="1"/>
        <end position="30"/>
    </location>
</feature>
<name>N1JLG1_BLUG1</name>
<dbReference type="OrthoDB" id="10448424at2759"/>
<gene>
    <name evidence="2" type="ORF">BGHDH14_bghG004983000004001</name>
</gene>